<dbReference type="AlphaFoldDB" id="Q6IID2"/>
<accession>Q6IID2</accession>
<proteinExistence type="predicted"/>
<protein>
    <submittedName>
        <fullName evidence="3">HDC18813</fullName>
    </submittedName>
</protein>
<dbReference type="EMBL" id="BK003134">
    <property type="protein sequence ID" value="DAA03334.1"/>
    <property type="molecule type" value="Genomic_DNA"/>
</dbReference>
<keyword evidence="2" id="KW-0732">Signal</keyword>
<name>Q6IID2_DROME</name>
<evidence type="ECO:0000313" key="3">
    <source>
        <dbReference type="EMBL" id="DAA03334.1"/>
    </source>
</evidence>
<organism evidence="3">
    <name type="scientific">Drosophila melanogaster</name>
    <name type="common">Fruit fly</name>
    <dbReference type="NCBI Taxonomy" id="7227"/>
    <lineage>
        <taxon>Eukaryota</taxon>
        <taxon>Metazoa</taxon>
        <taxon>Ecdysozoa</taxon>
        <taxon>Arthropoda</taxon>
        <taxon>Hexapoda</taxon>
        <taxon>Insecta</taxon>
        <taxon>Pterygota</taxon>
        <taxon>Neoptera</taxon>
        <taxon>Endopterygota</taxon>
        <taxon>Diptera</taxon>
        <taxon>Brachycera</taxon>
        <taxon>Muscomorpha</taxon>
        <taxon>Ephydroidea</taxon>
        <taxon>Drosophilidae</taxon>
        <taxon>Drosophila</taxon>
        <taxon>Sophophora</taxon>
    </lineage>
</organism>
<evidence type="ECO:0000256" key="2">
    <source>
        <dbReference type="SAM" id="SignalP"/>
    </source>
</evidence>
<reference evidence="3" key="1">
    <citation type="journal article" date="2003" name="Genome Biol.">
        <title>An integrated gene annotation and transcriptional profiling approach towards the full gene content of the Drosophila genome.</title>
        <authorList>
            <person name="Hild M."/>
            <person name="Beckmann B."/>
            <person name="Haas S.A."/>
            <person name="Koch B."/>
            <person name="Solovyev V."/>
            <person name="Busold C."/>
            <person name="Fellenberg K."/>
            <person name="Boutros M."/>
            <person name="Vingron M."/>
            <person name="Sauer F."/>
            <person name="Hoheisel J.D."/>
            <person name="Paro R."/>
        </authorList>
    </citation>
    <scope>NUCLEOTIDE SEQUENCE</scope>
</reference>
<sequence>MLLLLLLLLVLQLQLQLSPLLLLLPLLLCIRGASEPRADFHSSKLPHPRTLNPSCHQRLADPETNCPHANCGKQKRTNGTPSRRHQIGPPMQQQQQQQQQVATVAATCNMPLTQTDTAKEKKKWDAK</sequence>
<feature type="signal peptide" evidence="2">
    <location>
        <begin position="1"/>
        <end position="16"/>
    </location>
</feature>
<gene>
    <name evidence="3" type="ORF">HDC18813</name>
</gene>
<feature type="chain" id="PRO_5004275278" evidence="2">
    <location>
        <begin position="17"/>
        <end position="127"/>
    </location>
</feature>
<evidence type="ECO:0000256" key="1">
    <source>
        <dbReference type="SAM" id="MobiDB-lite"/>
    </source>
</evidence>
<feature type="region of interest" description="Disordered" evidence="1">
    <location>
        <begin position="37"/>
        <end position="103"/>
    </location>
</feature>